<evidence type="ECO:0000313" key="14">
    <source>
        <dbReference type="Proteomes" id="UP000282613"/>
    </source>
</evidence>
<dbReference type="GO" id="GO:0045259">
    <property type="term" value="C:proton-transporting ATP synthase complex"/>
    <property type="evidence" value="ECO:0007669"/>
    <property type="project" value="UniProtKB-KW"/>
</dbReference>
<comment type="similarity">
    <text evidence="2">Belongs to the ATPase A chain family.</text>
</comment>
<evidence type="ECO:0000313" key="13">
    <source>
        <dbReference type="EMBL" id="VDK38686.1"/>
    </source>
</evidence>
<dbReference type="AlphaFoldDB" id="A0A0R3WAL4"/>
<dbReference type="EMBL" id="UYRS01018645">
    <property type="protein sequence ID" value="VDK38686.1"/>
    <property type="molecule type" value="Genomic_DNA"/>
</dbReference>
<dbReference type="Proteomes" id="UP000282613">
    <property type="component" value="Unassembled WGS sequence"/>
</dbReference>
<keyword evidence="9 11" id="KW-0472">Membrane</keyword>
<feature type="transmembrane region" description="Helical" evidence="11">
    <location>
        <begin position="245"/>
        <end position="266"/>
    </location>
</feature>
<dbReference type="OrthoDB" id="6129637at2759"/>
<protein>
    <submittedName>
        <fullName evidence="15">Cytochrome b</fullName>
    </submittedName>
</protein>
<evidence type="ECO:0000256" key="1">
    <source>
        <dbReference type="ARBA" id="ARBA00004141"/>
    </source>
</evidence>
<dbReference type="InterPro" id="IPR005797">
    <property type="entry name" value="Cyt_b/b6_N"/>
</dbReference>
<dbReference type="InterPro" id="IPR027387">
    <property type="entry name" value="Cytb/b6-like_sf"/>
</dbReference>
<reference evidence="13 14" key="2">
    <citation type="submission" date="2018-11" db="EMBL/GenBank/DDBJ databases">
        <authorList>
            <consortium name="Pathogen Informatics"/>
        </authorList>
    </citation>
    <scope>NUCLEOTIDE SEQUENCE [LARGE SCALE GENOMIC DNA]</scope>
</reference>
<accession>A0A0R3WAL4</accession>
<dbReference type="SUPFAM" id="SSF81336">
    <property type="entry name" value="F1F0 ATP synthase subunit A"/>
    <property type="match status" value="1"/>
</dbReference>
<evidence type="ECO:0000259" key="12">
    <source>
        <dbReference type="PROSITE" id="PS51002"/>
    </source>
</evidence>
<dbReference type="InterPro" id="IPR035908">
    <property type="entry name" value="F0_ATP_A_sf"/>
</dbReference>
<dbReference type="GO" id="GO:1902600">
    <property type="term" value="P:proton transmembrane transport"/>
    <property type="evidence" value="ECO:0007669"/>
    <property type="project" value="UniProtKB-KW"/>
</dbReference>
<feature type="transmembrane region" description="Helical" evidence="11">
    <location>
        <begin position="148"/>
        <end position="172"/>
    </location>
</feature>
<gene>
    <name evidence="13" type="ORF">TASK_LOCUS7606</name>
</gene>
<evidence type="ECO:0000256" key="4">
    <source>
        <dbReference type="ARBA" id="ARBA00022547"/>
    </source>
</evidence>
<dbReference type="GO" id="GO:0022904">
    <property type="term" value="P:respiratory electron transport chain"/>
    <property type="evidence" value="ECO:0007669"/>
    <property type="project" value="InterPro"/>
</dbReference>
<evidence type="ECO:0000256" key="7">
    <source>
        <dbReference type="ARBA" id="ARBA00022989"/>
    </source>
</evidence>
<keyword evidence="14" id="KW-1185">Reference proteome</keyword>
<feature type="transmembrane region" description="Helical" evidence="11">
    <location>
        <begin position="69"/>
        <end position="88"/>
    </location>
</feature>
<dbReference type="GO" id="GO:0006754">
    <property type="term" value="P:ATP biosynthetic process"/>
    <property type="evidence" value="ECO:0007669"/>
    <property type="project" value="UniProtKB-KW"/>
</dbReference>
<keyword evidence="7 11" id="KW-1133">Transmembrane helix</keyword>
<organism evidence="15">
    <name type="scientific">Taenia asiatica</name>
    <name type="common">Asian tapeworm</name>
    <dbReference type="NCBI Taxonomy" id="60517"/>
    <lineage>
        <taxon>Eukaryota</taxon>
        <taxon>Metazoa</taxon>
        <taxon>Spiralia</taxon>
        <taxon>Lophotrochozoa</taxon>
        <taxon>Platyhelminthes</taxon>
        <taxon>Cestoda</taxon>
        <taxon>Eucestoda</taxon>
        <taxon>Cyclophyllidea</taxon>
        <taxon>Taeniidae</taxon>
        <taxon>Taenia</taxon>
    </lineage>
</organism>
<dbReference type="WBParaSite" id="TASK_0000760501-mRNA-1">
    <property type="protein sequence ID" value="TASK_0000760501-mRNA-1"/>
    <property type="gene ID" value="TASK_0000760501"/>
</dbReference>
<evidence type="ECO:0000256" key="6">
    <source>
        <dbReference type="ARBA" id="ARBA00022781"/>
    </source>
</evidence>
<evidence type="ECO:0000313" key="15">
    <source>
        <dbReference type="WBParaSite" id="TASK_0000760501-mRNA-1"/>
    </source>
</evidence>
<proteinExistence type="inferred from homology"/>
<comment type="subcellular location">
    <subcellularLocation>
        <location evidence="1">Membrane</location>
        <topology evidence="1">Multi-pass membrane protein</topology>
    </subcellularLocation>
</comment>
<keyword evidence="3" id="KW-0813">Transport</keyword>
<sequence length="423" mass="47861">MEQICQLVILSIIIEVEGCISPWHQISYWAAIVLTSIVNSLPIFGRIVYKFAVGGFAVSSVALVRALSARICLGFIILGFMVVHVFYIHKKGRSKPFPDALVDIKVYLEAGLLNTPVSIRPERVKFFIYHSVSNSLIILENFDVCSLFASHVIFMAFMVILTVEIIVGLAILTRVWKCSFSQDIVAKFMKANYFYNMLSGVVRMYLLLRLGLTELYLCINHCVVFFGLKILLFNEWNCRSCVPVAVYYLLTFIPFTKVPLIISLHAKDISTVSSFIPVGTPMHTCPFVCIAELISYTIHPITLLLNAVDYVEKELSILDKASISTFLLDQLYSINKVHEENRFVSLFDTKRGISDTYNTFVKAVSMPLNKLEHRCINLAHVTDKMNGLGLCVPAHYAEIHLTLKTLKHPSLCDPMRLEFNVKK</sequence>
<keyword evidence="10" id="KW-0066">ATP synthesis</keyword>
<dbReference type="InterPro" id="IPR009356">
    <property type="entry name" value="NAD_DH_su4L"/>
</dbReference>
<keyword evidence="5 11" id="KW-0812">Transmembrane</keyword>
<evidence type="ECO:0000256" key="10">
    <source>
        <dbReference type="ARBA" id="ARBA00023310"/>
    </source>
</evidence>
<keyword evidence="4" id="KW-0138">CF(0)</keyword>
<dbReference type="GO" id="GO:0016491">
    <property type="term" value="F:oxidoreductase activity"/>
    <property type="evidence" value="ECO:0007669"/>
    <property type="project" value="InterPro"/>
</dbReference>
<evidence type="ECO:0000256" key="5">
    <source>
        <dbReference type="ARBA" id="ARBA00022692"/>
    </source>
</evidence>
<evidence type="ECO:0000256" key="11">
    <source>
        <dbReference type="SAM" id="Phobius"/>
    </source>
</evidence>
<evidence type="ECO:0000256" key="3">
    <source>
        <dbReference type="ARBA" id="ARBA00022448"/>
    </source>
</evidence>
<feature type="domain" description="Cytochrome b/b6 N-terminal region profile" evidence="12">
    <location>
        <begin position="1"/>
        <end position="97"/>
    </location>
</feature>
<dbReference type="SUPFAM" id="SSF81342">
    <property type="entry name" value="Transmembrane di-heme cytochromes"/>
    <property type="match status" value="1"/>
</dbReference>
<evidence type="ECO:0000256" key="8">
    <source>
        <dbReference type="ARBA" id="ARBA00023065"/>
    </source>
</evidence>
<dbReference type="GO" id="GO:0009055">
    <property type="term" value="F:electron transfer activity"/>
    <property type="evidence" value="ECO:0007669"/>
    <property type="project" value="InterPro"/>
</dbReference>
<dbReference type="PROSITE" id="PS51002">
    <property type="entry name" value="CYTB_NTER"/>
    <property type="match status" value="1"/>
</dbReference>
<feature type="transmembrane region" description="Helical" evidence="11">
    <location>
        <begin position="214"/>
        <end position="233"/>
    </location>
</feature>
<dbReference type="Gene3D" id="1.20.810.10">
    <property type="entry name" value="Cytochrome Bc1 Complex, Chain C"/>
    <property type="match status" value="1"/>
</dbReference>
<dbReference type="STRING" id="60517.A0A0R3WAL4"/>
<dbReference type="Pfam" id="PF00033">
    <property type="entry name" value="Cytochrome_B"/>
    <property type="match status" value="1"/>
</dbReference>
<keyword evidence="6" id="KW-0375">Hydrogen ion transport</keyword>
<reference evidence="15" key="1">
    <citation type="submission" date="2017-02" db="UniProtKB">
        <authorList>
            <consortium name="WormBaseParasite"/>
        </authorList>
    </citation>
    <scope>IDENTIFICATION</scope>
</reference>
<dbReference type="Pfam" id="PF06235">
    <property type="entry name" value="NAD4L"/>
    <property type="match status" value="1"/>
</dbReference>
<evidence type="ECO:0000256" key="9">
    <source>
        <dbReference type="ARBA" id="ARBA00023136"/>
    </source>
</evidence>
<dbReference type="InterPro" id="IPR016174">
    <property type="entry name" value="Di-haem_cyt_TM"/>
</dbReference>
<name>A0A0R3WAL4_TAEAS</name>
<keyword evidence="8" id="KW-0406">Ion transport</keyword>
<evidence type="ECO:0000256" key="2">
    <source>
        <dbReference type="ARBA" id="ARBA00006810"/>
    </source>
</evidence>